<evidence type="ECO:0000313" key="6">
    <source>
        <dbReference type="Proteomes" id="UP001172159"/>
    </source>
</evidence>
<evidence type="ECO:0000313" key="5">
    <source>
        <dbReference type="EMBL" id="KAK0744367.1"/>
    </source>
</evidence>
<dbReference type="Proteomes" id="UP001172159">
    <property type="component" value="Unassembled WGS sequence"/>
</dbReference>
<proteinExistence type="predicted"/>
<dbReference type="AlphaFoldDB" id="A0AA40ES12"/>
<dbReference type="EMBL" id="JAUKTV010000002">
    <property type="protein sequence ID" value="KAK0744367.1"/>
    <property type="molecule type" value="Genomic_DNA"/>
</dbReference>
<sequence length="477" mass="52073">MMLEYLKMTTKIEYKPQSPTPNRFRPRVIIHGGAGNISPSTLPPHRYKQYRESLLTIITKTHHYMFTVDASNSFPSSLSTATYAVTLLEDNPLFNAGHGAVFTRDGYNELEASIMVSHPESYPKRGVGVTGLRRVRNPILLAKAILEHGHDDLLGRHSSPSSHSEPLDVPNAQGHTLLHGPAAEQLAKQYNLEIVPQSYFYTQTRWDEHTRALDREKQKPGEELATYSKEEYLPQGTVGAVTLDEQGVVTVATSTGGLTNKLTGRIGDTPSVGAGFWAENWAEKGNPSGVSDWKHRPGPAVVISDALRGLMADCLPTPFQHNPLPKTPRIVTTRSMAVSGTGNGDSFLRTAAARTVGAMARFGGISSVEAVSRVAGPGGELQNSAGDRWGLTGEGAGGIIGIETIEVQDDKGEKLDLRSEILQNFNCGGMFRAWVDRRSHAHVRVWREDQELPDGYWGEDEAVDLRNPAIKGEPALL</sequence>
<dbReference type="PANTHER" id="PTHR10188:SF43">
    <property type="entry name" value="ASPARAGINASE (EUROFUNG)"/>
    <property type="match status" value="1"/>
</dbReference>
<dbReference type="CDD" id="cd04701">
    <property type="entry name" value="Asparaginase_2"/>
    <property type="match status" value="1"/>
</dbReference>
<name>A0AA40ES12_9PEZI</name>
<feature type="active site" description="Nucleophile" evidence="1">
    <location>
        <position position="237"/>
    </location>
</feature>
<accession>A0AA40ES12</accession>
<dbReference type="Gene3D" id="3.60.20.30">
    <property type="entry name" value="(Glycosyl)asparaginase"/>
    <property type="match status" value="1"/>
</dbReference>
<dbReference type="PANTHER" id="PTHR10188">
    <property type="entry name" value="L-ASPARAGINASE"/>
    <property type="match status" value="1"/>
</dbReference>
<protein>
    <submittedName>
        <fullName evidence="5">Nucleophile aminohydrolase</fullName>
    </submittedName>
</protein>
<dbReference type="GO" id="GO:0016787">
    <property type="term" value="F:hydrolase activity"/>
    <property type="evidence" value="ECO:0007669"/>
    <property type="project" value="InterPro"/>
</dbReference>
<evidence type="ECO:0000256" key="1">
    <source>
        <dbReference type="PIRSR" id="PIRSR600246-1"/>
    </source>
</evidence>
<dbReference type="SUPFAM" id="SSF56235">
    <property type="entry name" value="N-terminal nucleophile aminohydrolases (Ntn hydrolases)"/>
    <property type="match status" value="1"/>
</dbReference>
<organism evidence="5 6">
    <name type="scientific">Apiosordaria backusii</name>
    <dbReference type="NCBI Taxonomy" id="314023"/>
    <lineage>
        <taxon>Eukaryota</taxon>
        <taxon>Fungi</taxon>
        <taxon>Dikarya</taxon>
        <taxon>Ascomycota</taxon>
        <taxon>Pezizomycotina</taxon>
        <taxon>Sordariomycetes</taxon>
        <taxon>Sordariomycetidae</taxon>
        <taxon>Sordariales</taxon>
        <taxon>Lasiosphaeriaceae</taxon>
        <taxon>Apiosordaria</taxon>
    </lineage>
</organism>
<feature type="region of interest" description="Disordered" evidence="4">
    <location>
        <begin position="152"/>
        <end position="175"/>
    </location>
</feature>
<feature type="binding site" evidence="2">
    <location>
        <begin position="265"/>
        <end position="268"/>
    </location>
    <ligand>
        <name>substrate</name>
    </ligand>
</feature>
<reference evidence="5" key="1">
    <citation type="submission" date="2023-06" db="EMBL/GenBank/DDBJ databases">
        <title>Genome-scale phylogeny and comparative genomics of the fungal order Sordariales.</title>
        <authorList>
            <consortium name="Lawrence Berkeley National Laboratory"/>
            <person name="Hensen N."/>
            <person name="Bonometti L."/>
            <person name="Westerberg I."/>
            <person name="Brannstrom I.O."/>
            <person name="Guillou S."/>
            <person name="Cros-Aarteil S."/>
            <person name="Calhoun S."/>
            <person name="Haridas S."/>
            <person name="Kuo A."/>
            <person name="Mondo S."/>
            <person name="Pangilinan J."/>
            <person name="Riley R."/>
            <person name="Labutti K."/>
            <person name="Andreopoulos B."/>
            <person name="Lipzen A."/>
            <person name="Chen C."/>
            <person name="Yanf M."/>
            <person name="Daum C."/>
            <person name="Ng V."/>
            <person name="Clum A."/>
            <person name="Steindorff A."/>
            <person name="Ohm R."/>
            <person name="Martin F."/>
            <person name="Silar P."/>
            <person name="Natvig D."/>
            <person name="Lalanne C."/>
            <person name="Gautier V."/>
            <person name="Ament-Velasquez S.L."/>
            <person name="Kruys A."/>
            <person name="Hutchinson M.I."/>
            <person name="Powell A.J."/>
            <person name="Barry K."/>
            <person name="Miller A.N."/>
            <person name="Grigoriev I.V."/>
            <person name="Debuchy R."/>
            <person name="Gladieux P."/>
            <person name="Thoren M.H."/>
            <person name="Johannesson H."/>
        </authorList>
    </citation>
    <scope>NUCLEOTIDE SEQUENCE</scope>
    <source>
        <strain evidence="5">CBS 540.89</strain>
    </source>
</reference>
<evidence type="ECO:0000256" key="4">
    <source>
        <dbReference type="SAM" id="MobiDB-lite"/>
    </source>
</evidence>
<comment type="caution">
    <text evidence="5">The sequence shown here is derived from an EMBL/GenBank/DDBJ whole genome shotgun (WGS) entry which is preliminary data.</text>
</comment>
<evidence type="ECO:0000256" key="3">
    <source>
        <dbReference type="PIRSR" id="PIRSR600246-3"/>
    </source>
</evidence>
<keyword evidence="6" id="KW-1185">Reference proteome</keyword>
<dbReference type="InterPro" id="IPR029055">
    <property type="entry name" value="Ntn_hydrolases_N"/>
</dbReference>
<evidence type="ECO:0000256" key="2">
    <source>
        <dbReference type="PIRSR" id="PIRSR600246-2"/>
    </source>
</evidence>
<dbReference type="Pfam" id="PF01112">
    <property type="entry name" value="Asparaginase_2"/>
    <property type="match status" value="2"/>
</dbReference>
<dbReference type="GO" id="GO:0005737">
    <property type="term" value="C:cytoplasm"/>
    <property type="evidence" value="ECO:0007669"/>
    <property type="project" value="TreeGrafter"/>
</dbReference>
<gene>
    <name evidence="5" type="ORF">B0T21DRAFT_357708</name>
</gene>
<feature type="site" description="Cleavage; by autolysis" evidence="3">
    <location>
        <begin position="236"/>
        <end position="237"/>
    </location>
</feature>
<dbReference type="InterPro" id="IPR000246">
    <property type="entry name" value="Peptidase_T2"/>
</dbReference>
<feature type="binding site" evidence="2">
    <location>
        <begin position="341"/>
        <end position="344"/>
    </location>
    <ligand>
        <name>substrate</name>
    </ligand>
</feature>